<dbReference type="EMBL" id="UINC01065286">
    <property type="protein sequence ID" value="SVB94781.1"/>
    <property type="molecule type" value="Genomic_DNA"/>
</dbReference>
<dbReference type="CDD" id="cd01425">
    <property type="entry name" value="RPS2"/>
    <property type="match status" value="1"/>
</dbReference>
<evidence type="ECO:0008006" key="5">
    <source>
        <dbReference type="Google" id="ProtNLM"/>
    </source>
</evidence>
<comment type="similarity">
    <text evidence="1">Belongs to the universal ribosomal protein uS2 family.</text>
</comment>
<dbReference type="SUPFAM" id="SSF52313">
    <property type="entry name" value="Ribosomal protein S2"/>
    <property type="match status" value="1"/>
</dbReference>
<dbReference type="InterPro" id="IPR001865">
    <property type="entry name" value="Ribosomal_uS2"/>
</dbReference>
<evidence type="ECO:0000256" key="3">
    <source>
        <dbReference type="ARBA" id="ARBA00023274"/>
    </source>
</evidence>
<dbReference type="InterPro" id="IPR023591">
    <property type="entry name" value="Ribosomal_uS2_flav_dom_sf"/>
</dbReference>
<dbReference type="PANTHER" id="PTHR12534">
    <property type="entry name" value="30S RIBOSOMAL PROTEIN S2 PROKARYOTIC AND ORGANELLAR"/>
    <property type="match status" value="1"/>
</dbReference>
<proteinExistence type="inferred from homology"/>
<dbReference type="InterPro" id="IPR005706">
    <property type="entry name" value="Ribosomal_uS2_bac/mit/plastid"/>
</dbReference>
<dbReference type="HAMAP" id="MF_00291_B">
    <property type="entry name" value="Ribosomal_uS2_B"/>
    <property type="match status" value="1"/>
</dbReference>
<evidence type="ECO:0000256" key="1">
    <source>
        <dbReference type="ARBA" id="ARBA00006242"/>
    </source>
</evidence>
<dbReference type="AlphaFoldDB" id="A0A382I7W8"/>
<dbReference type="PROSITE" id="PS00963">
    <property type="entry name" value="RIBOSOMAL_S2_2"/>
    <property type="match status" value="1"/>
</dbReference>
<dbReference type="NCBIfam" id="TIGR01011">
    <property type="entry name" value="rpsB_bact"/>
    <property type="match status" value="1"/>
</dbReference>
<reference evidence="4" key="1">
    <citation type="submission" date="2018-05" db="EMBL/GenBank/DDBJ databases">
        <authorList>
            <person name="Lanie J.A."/>
            <person name="Ng W.-L."/>
            <person name="Kazmierczak K.M."/>
            <person name="Andrzejewski T.M."/>
            <person name="Davidsen T.M."/>
            <person name="Wayne K.J."/>
            <person name="Tettelin H."/>
            <person name="Glass J.I."/>
            <person name="Rusch D."/>
            <person name="Podicherti R."/>
            <person name="Tsui H.-C.T."/>
            <person name="Winkler M.E."/>
        </authorList>
    </citation>
    <scope>NUCLEOTIDE SEQUENCE</scope>
</reference>
<dbReference type="InterPro" id="IPR018130">
    <property type="entry name" value="Ribosomal_uS2_CS"/>
</dbReference>
<dbReference type="PROSITE" id="PS00962">
    <property type="entry name" value="RIBOSOMAL_S2_1"/>
    <property type="match status" value="1"/>
</dbReference>
<dbReference type="PANTHER" id="PTHR12534:SF0">
    <property type="entry name" value="SMALL RIBOSOMAL SUBUNIT PROTEIN US2M"/>
    <property type="match status" value="1"/>
</dbReference>
<dbReference type="GO" id="GO:0006412">
    <property type="term" value="P:translation"/>
    <property type="evidence" value="ECO:0007669"/>
    <property type="project" value="InterPro"/>
</dbReference>
<dbReference type="PRINTS" id="PR00395">
    <property type="entry name" value="RIBOSOMALS2"/>
</dbReference>
<keyword evidence="3" id="KW-0687">Ribonucleoprotein</keyword>
<keyword evidence="2" id="KW-0689">Ribosomal protein</keyword>
<dbReference type="GO" id="GO:0022627">
    <property type="term" value="C:cytosolic small ribosomal subunit"/>
    <property type="evidence" value="ECO:0007669"/>
    <property type="project" value="TreeGrafter"/>
</dbReference>
<name>A0A382I7W8_9ZZZZ</name>
<gene>
    <name evidence="4" type="ORF">METZ01_LOCUS247635</name>
</gene>
<dbReference type="Gene3D" id="3.40.50.10490">
    <property type="entry name" value="Glucose-6-phosphate isomerase like protein, domain 1"/>
    <property type="match status" value="1"/>
</dbReference>
<evidence type="ECO:0000313" key="4">
    <source>
        <dbReference type="EMBL" id="SVB94781.1"/>
    </source>
</evidence>
<dbReference type="GO" id="GO:0003735">
    <property type="term" value="F:structural constituent of ribosome"/>
    <property type="evidence" value="ECO:0007669"/>
    <property type="project" value="InterPro"/>
</dbReference>
<accession>A0A382I7W8</accession>
<protein>
    <recommendedName>
        <fullName evidence="5">30S ribosomal protein S2</fullName>
    </recommendedName>
</protein>
<dbReference type="Pfam" id="PF00318">
    <property type="entry name" value="Ribosomal_S2"/>
    <property type="match status" value="1"/>
</dbReference>
<sequence length="270" mass="30644">MKIPTITIQQLLEAGVHLGHKTLRWNPKMKKYIFGKRDSIHIIDLTQTLELTHVALEKVYNTIVNGGKILFVSTKKQASEAIAEVAKETDQYFVNYRWLGGMLTNWGTISGSIKKLKKIEIDLVSENRGFTKKELLKMSIQRDKLQRSLGGIAEMKKIPDLVFIIDTNYESLAIKESLKLGIPIVAILDTNSNPEGINYPIPGNDDARRSIDLYCNLLKETILNAKKEAPTNIEAKQEENIKKNVDKTIKEIDREKLDAKFAKKKKPTLN</sequence>
<dbReference type="Gene3D" id="1.10.287.610">
    <property type="entry name" value="Helix hairpin bin"/>
    <property type="match status" value="1"/>
</dbReference>
<organism evidence="4">
    <name type="scientific">marine metagenome</name>
    <dbReference type="NCBI Taxonomy" id="408172"/>
    <lineage>
        <taxon>unclassified sequences</taxon>
        <taxon>metagenomes</taxon>
        <taxon>ecological metagenomes</taxon>
    </lineage>
</organism>
<evidence type="ECO:0000256" key="2">
    <source>
        <dbReference type="ARBA" id="ARBA00022980"/>
    </source>
</evidence>